<comment type="caution">
    <text evidence="1">The sequence shown here is derived from an EMBL/GenBank/DDBJ whole genome shotgun (WGS) entry which is preliminary data.</text>
</comment>
<reference evidence="1 2" key="1">
    <citation type="submission" date="2014-06" db="EMBL/GenBank/DDBJ databases">
        <title>Genome characterization of distinct group I Clostridium botulinum lineages.</title>
        <authorList>
            <person name="Giordani F."/>
            <person name="Anselmo A."/>
            <person name="Fillo S."/>
            <person name="Palozzi A.M."/>
            <person name="Fortunato A."/>
            <person name="Gentile B."/>
            <person name="Ciammaruconi A."/>
            <person name="Anniballi F."/>
            <person name="De Medici D."/>
            <person name="Lista F."/>
        </authorList>
    </citation>
    <scope>NUCLEOTIDE SEQUENCE [LARGE SCALE GENOMIC DNA]</scope>
    <source>
        <strain evidence="1 2">B2 450</strain>
    </source>
</reference>
<dbReference type="Proteomes" id="UP000032250">
    <property type="component" value="Unassembled WGS sequence"/>
</dbReference>
<dbReference type="PATRIC" id="fig|1379739.3.peg.651"/>
<dbReference type="OrthoDB" id="1809626at2"/>
<dbReference type="RefSeq" id="WP_043031092.1">
    <property type="nucleotide sequence ID" value="NZ_JXSU01000006.1"/>
</dbReference>
<evidence type="ECO:0008006" key="3">
    <source>
        <dbReference type="Google" id="ProtNLM"/>
    </source>
</evidence>
<evidence type="ECO:0000313" key="1">
    <source>
        <dbReference type="EMBL" id="KIS25326.1"/>
    </source>
</evidence>
<dbReference type="NCBIfam" id="TIGR04223">
    <property type="entry name" value="quorum_AgrD"/>
    <property type="match status" value="1"/>
</dbReference>
<dbReference type="InterPro" id="IPR009229">
    <property type="entry name" value="AgrD"/>
</dbReference>
<name>A0A0D1C2L1_CLOBO</name>
<organism evidence="1 2">
    <name type="scientific">Clostridium botulinum B2 450</name>
    <dbReference type="NCBI Taxonomy" id="1379739"/>
    <lineage>
        <taxon>Bacteria</taxon>
        <taxon>Bacillati</taxon>
        <taxon>Bacillota</taxon>
        <taxon>Clostridia</taxon>
        <taxon>Eubacteriales</taxon>
        <taxon>Clostridiaceae</taxon>
        <taxon>Clostridium</taxon>
    </lineage>
</organism>
<dbReference type="EMBL" id="JXSU01000006">
    <property type="protein sequence ID" value="KIS25326.1"/>
    <property type="molecule type" value="Genomic_DNA"/>
</dbReference>
<evidence type="ECO:0000313" key="2">
    <source>
        <dbReference type="Proteomes" id="UP000032250"/>
    </source>
</evidence>
<gene>
    <name evidence="1" type="ORF">N495_01735</name>
</gene>
<accession>A0A0D1C2L1</accession>
<sequence length="44" mass="4917">MKKQLKEKCIKVTAKFLKSVAYSTADSACVAGIYQPKEPKSLRK</sequence>
<protein>
    <recommendedName>
        <fullName evidence="3">Cyclic lactone autoinducer peptide</fullName>
    </recommendedName>
</protein>
<dbReference type="AlphaFoldDB" id="A0A0D1C2L1"/>
<dbReference type="HOGENOM" id="CLU_217513_1_0_9"/>
<proteinExistence type="predicted"/>